<comment type="caution">
    <text evidence="1">The sequence shown here is derived from an EMBL/GenBank/DDBJ whole genome shotgun (WGS) entry which is preliminary data.</text>
</comment>
<evidence type="ECO:0000313" key="1">
    <source>
        <dbReference type="EMBL" id="MBC5708953.1"/>
    </source>
</evidence>
<name>A0ABR7H730_9FIRM</name>
<dbReference type="SUPFAM" id="SSF143880">
    <property type="entry name" value="NE0471 N-terminal domain-like"/>
    <property type="match status" value="1"/>
</dbReference>
<dbReference type="EMBL" id="JACOPB010000005">
    <property type="protein sequence ID" value="MBC5708953.1"/>
    <property type="molecule type" value="Genomic_DNA"/>
</dbReference>
<dbReference type="Gene3D" id="3.30.2020.10">
    <property type="entry name" value="NE0471-like N-terminal domain"/>
    <property type="match status" value="1"/>
</dbReference>
<dbReference type="RefSeq" id="WP_187022059.1">
    <property type="nucleotide sequence ID" value="NZ_JACOPB010000005.1"/>
</dbReference>
<protein>
    <submittedName>
        <fullName evidence="1">DUF2442 domain-containing protein</fullName>
    </submittedName>
</protein>
<evidence type="ECO:0000313" key="2">
    <source>
        <dbReference type="Proteomes" id="UP000634672"/>
    </source>
</evidence>
<proteinExistence type="predicted"/>
<gene>
    <name evidence="1" type="ORF">H8S75_13425</name>
</gene>
<keyword evidence="2" id="KW-1185">Reference proteome</keyword>
<dbReference type="InterPro" id="IPR036782">
    <property type="entry name" value="NE0471-like_N"/>
</dbReference>
<reference evidence="1 2" key="1">
    <citation type="submission" date="2020-08" db="EMBL/GenBank/DDBJ databases">
        <title>Genome public.</title>
        <authorList>
            <person name="Liu C."/>
            <person name="Sun Q."/>
        </authorList>
    </citation>
    <scope>NUCLEOTIDE SEQUENCE [LARGE SCALE GENOMIC DNA]</scope>
    <source>
        <strain evidence="1 2">NSJ-66</strain>
    </source>
</reference>
<sequence length="113" mass="12641">MAYRAKEQQIPEIRRVTPLPDYRLKLEFTSGSLLILNMADRIGSMRYCPLSDVNIFNSVTTDGWTLFFDTGDEMETVSIYSDAAVRLALSVPPVVRSRIERGEAAVQPSALTV</sequence>
<organism evidence="1 2">
    <name type="scientific">Hungatella hominis</name>
    <dbReference type="NCBI Taxonomy" id="2763050"/>
    <lineage>
        <taxon>Bacteria</taxon>
        <taxon>Bacillati</taxon>
        <taxon>Bacillota</taxon>
        <taxon>Clostridia</taxon>
        <taxon>Lachnospirales</taxon>
        <taxon>Lachnospiraceae</taxon>
        <taxon>Hungatella</taxon>
    </lineage>
</organism>
<dbReference type="Proteomes" id="UP000634672">
    <property type="component" value="Unassembled WGS sequence"/>
</dbReference>
<accession>A0ABR7H730</accession>